<dbReference type="GO" id="GO:0045259">
    <property type="term" value="C:proton-transporting ATP synthase complex"/>
    <property type="evidence" value="ECO:0007669"/>
    <property type="project" value="UniProtKB-KW"/>
</dbReference>
<protein>
    <recommendedName>
        <fullName evidence="2">ATP synthase F1 complex delta/epsilon subunit N-terminal domain-containing protein</fullName>
    </recommendedName>
</protein>
<dbReference type="Pfam" id="PF02823">
    <property type="entry name" value="ATP-synt_DE_N"/>
    <property type="match status" value="1"/>
</dbReference>
<sequence length="95" mass="10470">MKLSVYSLKKILFQGEARLLNCKTVMGEITVLDNHETLITVLSAGVIKIVADNPSAGASTELSRMSSGQEEHFFPIKSGFLEVKEKNEARCIVEE</sequence>
<evidence type="ECO:0000256" key="1">
    <source>
        <dbReference type="ARBA" id="ARBA00023196"/>
    </source>
</evidence>
<dbReference type="GO" id="GO:0015986">
    <property type="term" value="P:proton motive force-driven ATP synthesis"/>
    <property type="evidence" value="ECO:0007669"/>
    <property type="project" value="InterPro"/>
</dbReference>
<comment type="caution">
    <text evidence="3">The sequence shown here is derived from an EMBL/GenBank/DDBJ whole genome shotgun (WGS) entry which is preliminary data.</text>
</comment>
<proteinExistence type="predicted"/>
<keyword evidence="1" id="KW-0066">ATP synthesis</keyword>
<gene>
    <name evidence="3" type="ORF">A3G45_03030</name>
</gene>
<accession>A0A1G2IU01</accession>
<keyword evidence="1" id="KW-0139">CF(1)</keyword>
<organism evidence="3 4">
    <name type="scientific">Candidatus Staskawiczbacteria bacterium RIFCSPLOWO2_12_FULL_37_15</name>
    <dbReference type="NCBI Taxonomy" id="1802218"/>
    <lineage>
        <taxon>Bacteria</taxon>
        <taxon>Candidatus Staskawicziibacteriota</taxon>
    </lineage>
</organism>
<evidence type="ECO:0000313" key="3">
    <source>
        <dbReference type="EMBL" id="OGZ77598.1"/>
    </source>
</evidence>
<dbReference type="InterPro" id="IPR036771">
    <property type="entry name" value="ATPsynth_dsu/esu_N"/>
</dbReference>
<reference evidence="3 4" key="1">
    <citation type="journal article" date="2016" name="Nat. Commun.">
        <title>Thousands of microbial genomes shed light on interconnected biogeochemical processes in an aquifer system.</title>
        <authorList>
            <person name="Anantharaman K."/>
            <person name="Brown C.T."/>
            <person name="Hug L.A."/>
            <person name="Sharon I."/>
            <person name="Castelle C.J."/>
            <person name="Probst A.J."/>
            <person name="Thomas B.C."/>
            <person name="Singh A."/>
            <person name="Wilkins M.J."/>
            <person name="Karaoz U."/>
            <person name="Brodie E.L."/>
            <person name="Williams K.H."/>
            <person name="Hubbard S.S."/>
            <person name="Banfield J.F."/>
        </authorList>
    </citation>
    <scope>NUCLEOTIDE SEQUENCE [LARGE SCALE GENOMIC DNA]</scope>
</reference>
<feature type="domain" description="ATP synthase F1 complex delta/epsilon subunit N-terminal" evidence="2">
    <location>
        <begin position="1"/>
        <end position="86"/>
    </location>
</feature>
<dbReference type="Gene3D" id="2.60.15.10">
    <property type="entry name" value="F0F1 ATP synthase delta/epsilon subunit, N-terminal"/>
    <property type="match status" value="1"/>
</dbReference>
<evidence type="ECO:0000313" key="4">
    <source>
        <dbReference type="Proteomes" id="UP000178632"/>
    </source>
</evidence>
<dbReference type="InterPro" id="IPR020546">
    <property type="entry name" value="ATP_synth_F1_dsu/esu_N"/>
</dbReference>
<dbReference type="EMBL" id="MHPE01000004">
    <property type="protein sequence ID" value="OGZ77598.1"/>
    <property type="molecule type" value="Genomic_DNA"/>
</dbReference>
<dbReference type="AlphaFoldDB" id="A0A1G2IU01"/>
<dbReference type="SUPFAM" id="SSF51344">
    <property type="entry name" value="Epsilon subunit of F1F0-ATP synthase N-terminal domain"/>
    <property type="match status" value="1"/>
</dbReference>
<dbReference type="Proteomes" id="UP000178632">
    <property type="component" value="Unassembled WGS sequence"/>
</dbReference>
<name>A0A1G2IU01_9BACT</name>
<evidence type="ECO:0000259" key="2">
    <source>
        <dbReference type="Pfam" id="PF02823"/>
    </source>
</evidence>